<evidence type="ECO:0000256" key="1">
    <source>
        <dbReference type="SAM" id="Phobius"/>
    </source>
</evidence>
<proteinExistence type="predicted"/>
<keyword evidence="1" id="KW-1133">Transmembrane helix</keyword>
<gene>
    <name evidence="2" type="ORF">A2318_02775</name>
</gene>
<dbReference type="EMBL" id="MGFD01000050">
    <property type="protein sequence ID" value="OGL97363.1"/>
    <property type="molecule type" value="Genomic_DNA"/>
</dbReference>
<name>A0A1F7W3H2_9BACT</name>
<reference evidence="2 3" key="1">
    <citation type="journal article" date="2016" name="Nat. Commun.">
        <title>Thousands of microbial genomes shed light on interconnected biogeochemical processes in an aquifer system.</title>
        <authorList>
            <person name="Anantharaman K."/>
            <person name="Brown C.T."/>
            <person name="Hug L.A."/>
            <person name="Sharon I."/>
            <person name="Castelle C.J."/>
            <person name="Probst A.J."/>
            <person name="Thomas B.C."/>
            <person name="Singh A."/>
            <person name="Wilkins M.J."/>
            <person name="Karaoz U."/>
            <person name="Brodie E.L."/>
            <person name="Williams K.H."/>
            <person name="Hubbard S.S."/>
            <person name="Banfield J.F."/>
        </authorList>
    </citation>
    <scope>NUCLEOTIDE SEQUENCE [LARGE SCALE GENOMIC DNA]</scope>
</reference>
<organism evidence="2 3">
    <name type="scientific">Candidatus Uhrbacteria bacterium RIFOXYB2_FULL_45_11</name>
    <dbReference type="NCBI Taxonomy" id="1802421"/>
    <lineage>
        <taxon>Bacteria</taxon>
        <taxon>Candidatus Uhriibacteriota</taxon>
    </lineage>
</organism>
<comment type="caution">
    <text evidence="2">The sequence shown here is derived from an EMBL/GenBank/DDBJ whole genome shotgun (WGS) entry which is preliminary data.</text>
</comment>
<accession>A0A1F7W3H2</accession>
<feature type="transmembrane region" description="Helical" evidence="1">
    <location>
        <begin position="38"/>
        <end position="58"/>
    </location>
</feature>
<dbReference type="AlphaFoldDB" id="A0A1F7W3H2"/>
<protein>
    <submittedName>
        <fullName evidence="2">Uncharacterized protein</fullName>
    </submittedName>
</protein>
<dbReference type="STRING" id="1802421.A2318_02775"/>
<sequence>MSRVEKTEEPQKTSPYIKDEVVETFGDQKKKTHRRFSCLGLALVCLVLFVGFCAWQVAATGLVNIPVFSSFAYSEAQPVRVIKPGVSVEQYSESFFTSTILKRLQAGGGVLTDRSIVLALPESSLTTSLQNGLKQSGETRVVANRAQIAVLEGQELELFLPIQFNKNTTALTVHFSLHADQGSFVLNLLDVKIGSFRAPSVLVASFVQPFVNRELATLNKSLSSYMHVDSLTTQKGVLSASGTFTVQIQK</sequence>
<dbReference type="Proteomes" id="UP000177331">
    <property type="component" value="Unassembled WGS sequence"/>
</dbReference>
<evidence type="ECO:0000313" key="3">
    <source>
        <dbReference type="Proteomes" id="UP000177331"/>
    </source>
</evidence>
<keyword evidence="1" id="KW-0472">Membrane</keyword>
<evidence type="ECO:0000313" key="2">
    <source>
        <dbReference type="EMBL" id="OGL97363.1"/>
    </source>
</evidence>
<keyword evidence="1" id="KW-0812">Transmembrane</keyword>